<proteinExistence type="predicted"/>
<accession>A0ABP0I3R3</accession>
<feature type="region of interest" description="Disordered" evidence="1">
    <location>
        <begin position="1"/>
        <end position="24"/>
    </location>
</feature>
<organism evidence="2 3">
    <name type="scientific">Durusdinium trenchii</name>
    <dbReference type="NCBI Taxonomy" id="1381693"/>
    <lineage>
        <taxon>Eukaryota</taxon>
        <taxon>Sar</taxon>
        <taxon>Alveolata</taxon>
        <taxon>Dinophyceae</taxon>
        <taxon>Suessiales</taxon>
        <taxon>Symbiodiniaceae</taxon>
        <taxon>Durusdinium</taxon>
    </lineage>
</organism>
<evidence type="ECO:0000256" key="1">
    <source>
        <dbReference type="SAM" id="MobiDB-lite"/>
    </source>
</evidence>
<keyword evidence="3" id="KW-1185">Reference proteome</keyword>
<sequence length="184" mass="21106">MGPTNGSRGSSREWPETPWTGSRDDVRQQVNVNGRCSDPGRLHCLPRLEAPGRLKDRGWKHLKFLSLLRWVNLLDCLKEWGDELNAWTSSPSSRSFYLFGPADVGERIWNERRFDHCARLTTGDPAQKKATYQGVHHLCRFQGLILEAKPSKNIDSWVIQRPTDRVGLAPNLRCSRCFFSRTKS</sequence>
<name>A0ABP0I3R3_9DINO</name>
<comment type="caution">
    <text evidence="2">The sequence shown here is derived from an EMBL/GenBank/DDBJ whole genome shotgun (WGS) entry which is preliminary data.</text>
</comment>
<gene>
    <name evidence="2" type="ORF">CCMP2556_LOCUS4754</name>
</gene>
<dbReference type="EMBL" id="CAXAMN010001993">
    <property type="protein sequence ID" value="CAK8997201.1"/>
    <property type="molecule type" value="Genomic_DNA"/>
</dbReference>
<reference evidence="2 3" key="1">
    <citation type="submission" date="2024-02" db="EMBL/GenBank/DDBJ databases">
        <authorList>
            <person name="Chen Y."/>
            <person name="Shah S."/>
            <person name="Dougan E. K."/>
            <person name="Thang M."/>
            <person name="Chan C."/>
        </authorList>
    </citation>
    <scope>NUCLEOTIDE SEQUENCE [LARGE SCALE GENOMIC DNA]</scope>
</reference>
<dbReference type="Proteomes" id="UP001642484">
    <property type="component" value="Unassembled WGS sequence"/>
</dbReference>
<evidence type="ECO:0000313" key="2">
    <source>
        <dbReference type="EMBL" id="CAK8997201.1"/>
    </source>
</evidence>
<evidence type="ECO:0000313" key="3">
    <source>
        <dbReference type="Proteomes" id="UP001642484"/>
    </source>
</evidence>
<protein>
    <submittedName>
        <fullName evidence="2">Uncharacterized protein</fullName>
    </submittedName>
</protein>